<comment type="caution">
    <text evidence="1">The sequence shown here is derived from an EMBL/GenBank/DDBJ whole genome shotgun (WGS) entry which is preliminary data.</text>
</comment>
<evidence type="ECO:0000313" key="1">
    <source>
        <dbReference type="EMBL" id="MFD1194382.1"/>
    </source>
</evidence>
<keyword evidence="2" id="KW-1185">Reference proteome</keyword>
<accession>A0ABW3TEA7</accession>
<evidence type="ECO:0000313" key="2">
    <source>
        <dbReference type="Proteomes" id="UP001597151"/>
    </source>
</evidence>
<gene>
    <name evidence="1" type="ORF">ACFQ3C_06850</name>
</gene>
<name>A0ABW3TEA7_9RHOB</name>
<reference evidence="2" key="1">
    <citation type="journal article" date="2019" name="Int. J. Syst. Evol. Microbiol.">
        <title>The Global Catalogue of Microorganisms (GCM) 10K type strain sequencing project: providing services to taxonomists for standard genome sequencing and annotation.</title>
        <authorList>
            <consortium name="The Broad Institute Genomics Platform"/>
            <consortium name="The Broad Institute Genome Sequencing Center for Infectious Disease"/>
            <person name="Wu L."/>
            <person name="Ma J."/>
        </authorList>
    </citation>
    <scope>NUCLEOTIDE SEQUENCE [LARGE SCALE GENOMIC DNA]</scope>
    <source>
        <strain evidence="2">CCUG 55328</strain>
    </source>
</reference>
<proteinExistence type="predicted"/>
<organism evidence="1 2">
    <name type="scientific">Seohaeicola saemankumensis</name>
    <dbReference type="NCBI Taxonomy" id="481181"/>
    <lineage>
        <taxon>Bacteria</taxon>
        <taxon>Pseudomonadati</taxon>
        <taxon>Pseudomonadota</taxon>
        <taxon>Alphaproteobacteria</taxon>
        <taxon>Rhodobacterales</taxon>
        <taxon>Roseobacteraceae</taxon>
        <taxon>Seohaeicola</taxon>
    </lineage>
</organism>
<dbReference type="EMBL" id="JBHTKR010000003">
    <property type="protein sequence ID" value="MFD1194382.1"/>
    <property type="molecule type" value="Genomic_DNA"/>
</dbReference>
<protein>
    <submittedName>
        <fullName evidence="1">Uncharacterized protein</fullName>
    </submittedName>
</protein>
<sequence length="110" mass="12161">MLIVLRLPRVSGLLTVPDRNPGGSAHCVLSPKGSSSTLFAMDFQHKSSKIKAIRFFQGTFVQNWEVLSRIPQAPDVKMGLMAAGVLRGTTARDRVKSVLSWKNAEVYPRH</sequence>
<dbReference type="Proteomes" id="UP001597151">
    <property type="component" value="Unassembled WGS sequence"/>
</dbReference>